<dbReference type="EMBL" id="CP069197">
    <property type="protein sequence ID" value="QRG85114.1"/>
    <property type="molecule type" value="Genomic_DNA"/>
</dbReference>
<dbReference type="AlphaFoldDB" id="A0AA92LX46"/>
<accession>A0AA92LX46</accession>
<dbReference type="InterPro" id="IPR011055">
    <property type="entry name" value="Dup_hybrid_motif"/>
</dbReference>
<protein>
    <submittedName>
        <fullName evidence="2">Peptidoglycan DD-metalloendopeptidase family protein</fullName>
    </submittedName>
</protein>
<feature type="domain" description="M23ase beta-sheet core" evidence="1">
    <location>
        <begin position="191"/>
        <end position="284"/>
    </location>
</feature>
<dbReference type="PANTHER" id="PTHR21666">
    <property type="entry name" value="PEPTIDASE-RELATED"/>
    <property type="match status" value="1"/>
</dbReference>
<organism evidence="2 3">
    <name type="scientific">Vibrio diabolicus</name>
    <dbReference type="NCBI Taxonomy" id="50719"/>
    <lineage>
        <taxon>Bacteria</taxon>
        <taxon>Pseudomonadati</taxon>
        <taxon>Pseudomonadota</taxon>
        <taxon>Gammaproteobacteria</taxon>
        <taxon>Vibrionales</taxon>
        <taxon>Vibrionaceae</taxon>
        <taxon>Vibrio</taxon>
        <taxon>Vibrio diabolicus subgroup</taxon>
    </lineage>
</organism>
<dbReference type="SUPFAM" id="SSF51261">
    <property type="entry name" value="Duplicated hybrid motif"/>
    <property type="match status" value="1"/>
</dbReference>
<reference evidence="2 3" key="1">
    <citation type="submission" date="2021-01" db="EMBL/GenBank/DDBJ databases">
        <title>Characterization of a novel blaVMB-2- harboring plasmid in Vibrio diabolicus.</title>
        <authorList>
            <person name="Liu M."/>
        </authorList>
    </citation>
    <scope>NUCLEOTIDE SEQUENCE [LARGE SCALE GENOMIC DNA]</scope>
    <source>
        <strain evidence="2 3">SLV18</strain>
    </source>
</reference>
<proteinExistence type="predicted"/>
<dbReference type="CDD" id="cd12797">
    <property type="entry name" value="M23_peptidase"/>
    <property type="match status" value="1"/>
</dbReference>
<name>A0AA92LX46_9VIBR</name>
<gene>
    <name evidence="2" type="ORF">JOS67_23580</name>
</gene>
<sequence>MTILIIKRSVRTPTAPLLTIALLIFISVSLSHHILTPMDRLPTVKPLEFKNEGVQAPFEGGTLRQKITIGVVEYSFVASLLKSGISQKEINLLLALIKSNFNIIDSVKRDDHFILRTKLNSRNETYISSFYYLGSKTDLFIINDGQGNIFDEHGVSIKNKLRFSDPFDKSYRVSSGYDLKRTHPVTNITTPHFGTDYATPVGTPIRSIADGIVLKSRYNRFAGNYINIRHTNGSVSRYLHLSQRNVHVGEKISRGQVIGKTGNTGRTTGPHLHLELHINGIPVDYERYIQKHPNTDVNIEMLIAARKEKAELTAEWQRYRQSNWQ</sequence>
<dbReference type="Pfam" id="PF01551">
    <property type="entry name" value="Peptidase_M23"/>
    <property type="match status" value="1"/>
</dbReference>
<evidence type="ECO:0000313" key="3">
    <source>
        <dbReference type="Proteomes" id="UP000596337"/>
    </source>
</evidence>
<dbReference type="GO" id="GO:0004222">
    <property type="term" value="F:metalloendopeptidase activity"/>
    <property type="evidence" value="ECO:0007669"/>
    <property type="project" value="TreeGrafter"/>
</dbReference>
<dbReference type="Gene3D" id="2.70.70.10">
    <property type="entry name" value="Glucose Permease (Domain IIA)"/>
    <property type="match status" value="1"/>
</dbReference>
<dbReference type="Gene3D" id="3.10.450.350">
    <property type="match status" value="1"/>
</dbReference>
<dbReference type="PANTHER" id="PTHR21666:SF292">
    <property type="entry name" value="MUREIN DD-ENDOPEPTIDASE MEPM"/>
    <property type="match status" value="1"/>
</dbReference>
<dbReference type="InterPro" id="IPR016047">
    <property type="entry name" value="M23ase_b-sheet_dom"/>
</dbReference>
<dbReference type="InterPro" id="IPR050570">
    <property type="entry name" value="Cell_wall_metabolism_enzyme"/>
</dbReference>
<evidence type="ECO:0000259" key="1">
    <source>
        <dbReference type="Pfam" id="PF01551"/>
    </source>
</evidence>
<evidence type="ECO:0000313" key="2">
    <source>
        <dbReference type="EMBL" id="QRG85114.1"/>
    </source>
</evidence>
<dbReference type="RefSeq" id="WP_203347571.1">
    <property type="nucleotide sequence ID" value="NZ_CANMIY010000004.1"/>
</dbReference>
<dbReference type="Proteomes" id="UP000596337">
    <property type="component" value="Chromosome 2"/>
</dbReference>